<keyword evidence="3" id="KW-1185">Reference proteome</keyword>
<gene>
    <name evidence="2" type="ORF">GFC01_04120</name>
</gene>
<accession>A0A6N7IND6</accession>
<sequence>MKIFVNGMEVTEEFFSPPLPGTLAGAVEGVSLHLWQRGLVIENIHVDREDCREAPGGEDAAGDGLYLEIRAGRMPGALADIALALAELLPTVAIAAREICQLLEAKQVERAMTGLGDLADALESIRHAFVVASELLPNREYFPFSRALSEMEGVYPLMVQALDEGDLTALCNIMQGNLIPLLQGSFTRLRPEPAQELH</sequence>
<proteinExistence type="predicted"/>
<dbReference type="AlphaFoldDB" id="A0A6N7IND6"/>
<reference evidence="2 3" key="1">
    <citation type="submission" date="2019-10" db="EMBL/GenBank/DDBJ databases">
        <title>Comparative genomics of sulfur disproportionating microorganisms.</title>
        <authorList>
            <person name="Ward L.M."/>
            <person name="Bertran E."/>
            <person name="Johnston D."/>
        </authorList>
    </citation>
    <scope>NUCLEOTIDE SEQUENCE [LARGE SCALE GENOMIC DNA]</scope>
    <source>
        <strain evidence="2 3">DSM 14055</strain>
    </source>
</reference>
<dbReference type="Proteomes" id="UP000441717">
    <property type="component" value="Unassembled WGS sequence"/>
</dbReference>
<evidence type="ECO:0000259" key="1">
    <source>
        <dbReference type="Pfam" id="PF26154"/>
    </source>
</evidence>
<evidence type="ECO:0000313" key="3">
    <source>
        <dbReference type="Proteomes" id="UP000441717"/>
    </source>
</evidence>
<dbReference type="Pfam" id="PF26154">
    <property type="entry name" value="DUF8042"/>
    <property type="match status" value="1"/>
</dbReference>
<protein>
    <recommendedName>
        <fullName evidence="1">DUF8042 domain-containing protein</fullName>
    </recommendedName>
</protein>
<organism evidence="2 3">
    <name type="scientific">Desulfofundulus thermobenzoicus</name>
    <dbReference type="NCBI Taxonomy" id="29376"/>
    <lineage>
        <taxon>Bacteria</taxon>
        <taxon>Bacillati</taxon>
        <taxon>Bacillota</taxon>
        <taxon>Clostridia</taxon>
        <taxon>Eubacteriales</taxon>
        <taxon>Peptococcaceae</taxon>
        <taxon>Desulfofundulus</taxon>
    </lineage>
</organism>
<comment type="caution">
    <text evidence="2">The sequence shown here is derived from an EMBL/GenBank/DDBJ whole genome shotgun (WGS) entry which is preliminary data.</text>
</comment>
<dbReference type="InterPro" id="IPR058355">
    <property type="entry name" value="DUF8042"/>
</dbReference>
<name>A0A6N7IND6_9FIRM</name>
<dbReference type="EMBL" id="WHYR01000007">
    <property type="protein sequence ID" value="MQL51461.1"/>
    <property type="molecule type" value="Genomic_DNA"/>
</dbReference>
<feature type="domain" description="DUF8042" evidence="1">
    <location>
        <begin position="85"/>
        <end position="183"/>
    </location>
</feature>
<evidence type="ECO:0000313" key="2">
    <source>
        <dbReference type="EMBL" id="MQL51461.1"/>
    </source>
</evidence>
<dbReference type="RefSeq" id="WP_152945388.1">
    <property type="nucleotide sequence ID" value="NZ_WHYR01000007.1"/>
</dbReference>